<sequence length="340" mass="35467">MWKNRRRNTFRKAWKMPRKWTKCNFYRGQTQMLRQVIESAKHQLGYHEIYDGNGATRAAIPKAAASVARVSLRDLTMPSLVGTAGNAIARLPGTTQAGAKTTFSGAVIEQSRVAQAGATVFVVPAAPEPIQGGGLSGDIALRSRLASFTTVEAAKFAILADGADAPNSAVPVYRSVAEFEPETAPTYSFSCTLSRRDLKDWEGTGQLPEAVLAAMGLGLARAADACLLAAIVATTPPAFTLAAAAARGLQFGELAALVGTAGTGASVYEDGRLRVAGVPAELTDTTAATIVGAFNRAAVAVGEEISLVAKRTNLDGSMELTGHANLIALLPDDSAFFSVA</sequence>
<dbReference type="RefSeq" id="WP_181120222.1">
    <property type="nucleotide sequence ID" value="NZ_JAAMRD010000005.1"/>
</dbReference>
<dbReference type="EMBL" id="JAAMRD010000005">
    <property type="protein sequence ID" value="MBA1304295.1"/>
    <property type="molecule type" value="Genomic_DNA"/>
</dbReference>
<evidence type="ECO:0000313" key="1">
    <source>
        <dbReference type="EMBL" id="MBA1304295.1"/>
    </source>
</evidence>
<protein>
    <submittedName>
        <fullName evidence="1">Uncharacterized protein</fullName>
    </submittedName>
</protein>
<organism evidence="1 2">
    <name type="scientific">Stutzerimonas stutzeri</name>
    <name type="common">Pseudomonas stutzeri</name>
    <dbReference type="NCBI Taxonomy" id="316"/>
    <lineage>
        <taxon>Bacteria</taxon>
        <taxon>Pseudomonadati</taxon>
        <taxon>Pseudomonadota</taxon>
        <taxon>Gammaproteobacteria</taxon>
        <taxon>Pseudomonadales</taxon>
        <taxon>Pseudomonadaceae</taxon>
        <taxon>Stutzerimonas</taxon>
    </lineage>
</organism>
<gene>
    <name evidence="1" type="ORF">G7024_07725</name>
</gene>
<dbReference type="AlphaFoldDB" id="A0AA40RQS5"/>
<evidence type="ECO:0000313" key="2">
    <source>
        <dbReference type="Proteomes" id="UP001138621"/>
    </source>
</evidence>
<reference evidence="1" key="1">
    <citation type="submission" date="2020-02" db="EMBL/GenBank/DDBJ databases">
        <title>Synteny-based analysis reveals conserved mechanism for high triclosan tolerance in Pseudomonas, as well as instances of horizontal transfer.</title>
        <authorList>
            <person name="Mcfarland A.G."/>
            <person name="Bertucci H.K."/>
            <person name="Litmann E."/>
            <person name="Shen J."/>
            <person name="Huttenhower C."/>
            <person name="Hartmann E.M."/>
        </authorList>
    </citation>
    <scope>NUCLEOTIDE SEQUENCE</scope>
    <source>
        <strain evidence="1">109A1</strain>
    </source>
</reference>
<comment type="caution">
    <text evidence="1">The sequence shown here is derived from an EMBL/GenBank/DDBJ whole genome shotgun (WGS) entry which is preliminary data.</text>
</comment>
<proteinExistence type="predicted"/>
<dbReference type="Proteomes" id="UP001138621">
    <property type="component" value="Unassembled WGS sequence"/>
</dbReference>
<name>A0AA40RQS5_STUST</name>
<accession>A0AA40RQS5</accession>